<dbReference type="InterPro" id="IPR036890">
    <property type="entry name" value="HATPase_C_sf"/>
</dbReference>
<evidence type="ECO:0000256" key="7">
    <source>
        <dbReference type="ARBA" id="ARBA00022840"/>
    </source>
</evidence>
<feature type="domain" description="Histidine kinase" evidence="11">
    <location>
        <begin position="155"/>
        <end position="362"/>
    </location>
</feature>
<keyword evidence="8" id="KW-0902">Two-component regulatory system</keyword>
<evidence type="ECO:0000256" key="1">
    <source>
        <dbReference type="ARBA" id="ARBA00000085"/>
    </source>
</evidence>
<keyword evidence="4" id="KW-0808">Transferase</keyword>
<dbReference type="PROSITE" id="PS50109">
    <property type="entry name" value="HIS_KIN"/>
    <property type="match status" value="1"/>
</dbReference>
<dbReference type="GO" id="GO:0000155">
    <property type="term" value="F:phosphorelay sensor kinase activity"/>
    <property type="evidence" value="ECO:0007669"/>
    <property type="project" value="InterPro"/>
</dbReference>
<comment type="catalytic activity">
    <reaction evidence="1">
        <text>ATP + protein L-histidine = ADP + protein N-phospho-L-histidine.</text>
        <dbReference type="EC" id="2.7.13.3"/>
    </reaction>
</comment>
<dbReference type="STRING" id="880073.Cabys_4157"/>
<dbReference type="InParanoid" id="H1XVR1"/>
<feature type="transmembrane region" description="Helical" evidence="10">
    <location>
        <begin position="28"/>
        <end position="48"/>
    </location>
</feature>
<gene>
    <name evidence="12" type="ORF">Cabys_4157</name>
    <name evidence="13" type="ORF">Calab_1004</name>
</gene>
<dbReference type="SMART" id="SM00387">
    <property type="entry name" value="HATPase_c"/>
    <property type="match status" value="1"/>
</dbReference>
<dbReference type="eggNOG" id="COG4191">
    <property type="taxonomic scope" value="Bacteria"/>
</dbReference>
<dbReference type="KEGG" id="caby:Cabys_4157"/>
<feature type="transmembrane region" description="Helical" evidence="10">
    <location>
        <begin position="55"/>
        <end position="76"/>
    </location>
</feature>
<keyword evidence="3" id="KW-0597">Phosphoprotein</keyword>
<reference evidence="13 14" key="1">
    <citation type="submission" date="2011-09" db="EMBL/GenBank/DDBJ databases">
        <title>The permanent draft genome of Caldithrix abyssi DSM 13497.</title>
        <authorList>
            <consortium name="US DOE Joint Genome Institute (JGI-PGF)"/>
            <person name="Lucas S."/>
            <person name="Han J."/>
            <person name="Lapidus A."/>
            <person name="Bruce D."/>
            <person name="Goodwin L."/>
            <person name="Pitluck S."/>
            <person name="Peters L."/>
            <person name="Kyrpides N."/>
            <person name="Mavromatis K."/>
            <person name="Ivanova N."/>
            <person name="Mikhailova N."/>
            <person name="Chertkov O."/>
            <person name="Detter J.C."/>
            <person name="Tapia R."/>
            <person name="Han C."/>
            <person name="Land M."/>
            <person name="Hauser L."/>
            <person name="Markowitz V."/>
            <person name="Cheng J.-F."/>
            <person name="Hugenholtz P."/>
            <person name="Woyke T."/>
            <person name="Wu D."/>
            <person name="Spring S."/>
            <person name="Brambilla E."/>
            <person name="Klenk H.-P."/>
            <person name="Eisen J.A."/>
        </authorList>
    </citation>
    <scope>NUCLEOTIDE SEQUENCE [LARGE SCALE GENOMIC DNA]</scope>
    <source>
        <strain evidence="13 14">DSM 13497</strain>
    </source>
</reference>
<dbReference type="HOGENOM" id="CLU_000445_114_39_0"/>
<evidence type="ECO:0000256" key="4">
    <source>
        <dbReference type="ARBA" id="ARBA00022679"/>
    </source>
</evidence>
<protein>
    <recommendedName>
        <fullName evidence="2">histidine kinase</fullName>
        <ecNumber evidence="2">2.7.13.3</ecNumber>
    </recommendedName>
</protein>
<dbReference type="GO" id="GO:0005524">
    <property type="term" value="F:ATP binding"/>
    <property type="evidence" value="ECO:0007669"/>
    <property type="project" value="UniProtKB-KW"/>
</dbReference>
<feature type="transmembrane region" description="Helical" evidence="10">
    <location>
        <begin position="5"/>
        <end position="22"/>
    </location>
</feature>
<dbReference type="Gene3D" id="3.30.565.10">
    <property type="entry name" value="Histidine kinase-like ATPase, C-terminal domain"/>
    <property type="match status" value="1"/>
</dbReference>
<evidence type="ECO:0000259" key="11">
    <source>
        <dbReference type="PROSITE" id="PS50109"/>
    </source>
</evidence>
<proteinExistence type="predicted"/>
<dbReference type="SUPFAM" id="SSF55874">
    <property type="entry name" value="ATPase domain of HSP90 chaperone/DNA topoisomerase II/histidine kinase"/>
    <property type="match status" value="1"/>
</dbReference>
<dbReference type="EMBL" id="CP018099">
    <property type="protein sequence ID" value="APF20902.1"/>
    <property type="molecule type" value="Genomic_DNA"/>
</dbReference>
<dbReference type="SUPFAM" id="SSF47384">
    <property type="entry name" value="Homodimeric domain of signal transducing histidine kinase"/>
    <property type="match status" value="1"/>
</dbReference>
<evidence type="ECO:0000256" key="5">
    <source>
        <dbReference type="ARBA" id="ARBA00022741"/>
    </source>
</evidence>
<keyword evidence="10" id="KW-0812">Transmembrane</keyword>
<keyword evidence="9" id="KW-0175">Coiled coil</keyword>
<evidence type="ECO:0000313" key="12">
    <source>
        <dbReference type="EMBL" id="APF20902.1"/>
    </source>
</evidence>
<evidence type="ECO:0000313" key="13">
    <source>
        <dbReference type="EMBL" id="EHO40638.1"/>
    </source>
</evidence>
<evidence type="ECO:0000256" key="3">
    <source>
        <dbReference type="ARBA" id="ARBA00022553"/>
    </source>
</evidence>
<keyword evidence="6 13" id="KW-0418">Kinase</keyword>
<keyword evidence="14" id="KW-1185">Reference proteome</keyword>
<dbReference type="InterPro" id="IPR004358">
    <property type="entry name" value="Sig_transdc_His_kin-like_C"/>
</dbReference>
<dbReference type="Pfam" id="PF00512">
    <property type="entry name" value="HisKA"/>
    <property type="match status" value="1"/>
</dbReference>
<dbReference type="Proteomes" id="UP000004671">
    <property type="component" value="Chromosome"/>
</dbReference>
<keyword evidence="10" id="KW-0472">Membrane</keyword>
<feature type="coiled-coil region" evidence="9">
    <location>
        <begin position="102"/>
        <end position="139"/>
    </location>
</feature>
<keyword evidence="7" id="KW-0067">ATP-binding</keyword>
<dbReference type="Gene3D" id="1.10.287.130">
    <property type="match status" value="1"/>
</dbReference>
<dbReference type="SMART" id="SM00388">
    <property type="entry name" value="HisKA"/>
    <property type="match status" value="1"/>
</dbReference>
<keyword evidence="10" id="KW-1133">Transmembrane helix</keyword>
<dbReference type="EC" id="2.7.13.3" evidence="2"/>
<dbReference type="InterPro" id="IPR003661">
    <property type="entry name" value="HisK_dim/P_dom"/>
</dbReference>
<reference evidence="12 15" key="2">
    <citation type="submission" date="2016-11" db="EMBL/GenBank/DDBJ databases">
        <title>Genomic analysis of Caldithrix abyssi and proposal of a novel bacterial phylum Caldithrichaeota.</title>
        <authorList>
            <person name="Kublanov I."/>
            <person name="Sigalova O."/>
            <person name="Gavrilov S."/>
            <person name="Lebedinsky A."/>
            <person name="Ivanova N."/>
            <person name="Daum C."/>
            <person name="Reddy T."/>
            <person name="Klenk H.P."/>
            <person name="Goker M."/>
            <person name="Reva O."/>
            <person name="Miroshnichenko M."/>
            <person name="Kyprides N."/>
            <person name="Woyke T."/>
            <person name="Gelfand M."/>
        </authorList>
    </citation>
    <scope>NUCLEOTIDE SEQUENCE [LARGE SCALE GENOMIC DNA]</scope>
    <source>
        <strain evidence="12 15">LF13</strain>
    </source>
</reference>
<dbReference type="InterPro" id="IPR036097">
    <property type="entry name" value="HisK_dim/P_sf"/>
</dbReference>
<dbReference type="PRINTS" id="PR00344">
    <property type="entry name" value="BCTRLSENSOR"/>
</dbReference>
<evidence type="ECO:0000256" key="6">
    <source>
        <dbReference type="ARBA" id="ARBA00022777"/>
    </source>
</evidence>
<evidence type="ECO:0000256" key="9">
    <source>
        <dbReference type="SAM" id="Coils"/>
    </source>
</evidence>
<evidence type="ECO:0000256" key="2">
    <source>
        <dbReference type="ARBA" id="ARBA00012438"/>
    </source>
</evidence>
<keyword evidence="5" id="KW-0547">Nucleotide-binding</keyword>
<dbReference type="OrthoDB" id="9808844at2"/>
<name>H1XVR1_CALAY</name>
<dbReference type="Proteomes" id="UP000183868">
    <property type="component" value="Chromosome"/>
</dbReference>
<dbReference type="EMBL" id="CM001402">
    <property type="protein sequence ID" value="EHO40638.1"/>
    <property type="molecule type" value="Genomic_DNA"/>
</dbReference>
<accession>H1XVR1</accession>
<dbReference type="CDD" id="cd00082">
    <property type="entry name" value="HisKA"/>
    <property type="match status" value="1"/>
</dbReference>
<dbReference type="AlphaFoldDB" id="H1XVR1"/>
<dbReference type="Pfam" id="PF02518">
    <property type="entry name" value="HATPase_c"/>
    <property type="match status" value="1"/>
</dbReference>
<sequence>MNKKYWLVIIVVLILTITYFHYHTPTSIWQFHLILMQLYFIPILLAAFQFGIKGGVISALAITVFYLPHVFLQWGGLVETNLLRFLQVLLFNVIGYLTGLKAEGERKETEKYRKLAEKLKELNEQQKQQSELLLEMERKLRMADRLAIIGELTASLAHEVRNPLASIRGSIQILKEQAPENLKASEFFTILEHETQRINTVVDNYLNFARRPAQSKSTINLYEVLDILIKMIESKARKQNVSIQTAFEENLPLFDSDPNALKQVLMNLLLNGLQAMPEGGRLIVQARQDNGQLIISIIDRGKGMTEEQLEKIFQPFYTTKKEGTGLGLSIVKRIADENNWQIKAESKLNEGSRFDLIIPLPSA</sequence>
<organism evidence="13 14">
    <name type="scientific">Caldithrix abyssi DSM 13497</name>
    <dbReference type="NCBI Taxonomy" id="880073"/>
    <lineage>
        <taxon>Bacteria</taxon>
        <taxon>Pseudomonadati</taxon>
        <taxon>Calditrichota</taxon>
        <taxon>Calditrichia</taxon>
        <taxon>Calditrichales</taxon>
        <taxon>Calditrichaceae</taxon>
        <taxon>Caldithrix</taxon>
    </lineage>
</organism>
<dbReference type="PANTHER" id="PTHR43065">
    <property type="entry name" value="SENSOR HISTIDINE KINASE"/>
    <property type="match status" value="1"/>
</dbReference>
<dbReference type="PaxDb" id="880073-Calab_1004"/>
<dbReference type="InterPro" id="IPR003594">
    <property type="entry name" value="HATPase_dom"/>
</dbReference>
<dbReference type="InterPro" id="IPR005467">
    <property type="entry name" value="His_kinase_dom"/>
</dbReference>
<evidence type="ECO:0000313" key="14">
    <source>
        <dbReference type="Proteomes" id="UP000004671"/>
    </source>
</evidence>
<dbReference type="PANTHER" id="PTHR43065:SF10">
    <property type="entry name" value="PEROXIDE STRESS-ACTIVATED HISTIDINE KINASE MAK3"/>
    <property type="match status" value="1"/>
</dbReference>
<dbReference type="RefSeq" id="WP_006927663.1">
    <property type="nucleotide sequence ID" value="NZ_CM001402.1"/>
</dbReference>
<evidence type="ECO:0000256" key="8">
    <source>
        <dbReference type="ARBA" id="ARBA00023012"/>
    </source>
</evidence>
<evidence type="ECO:0000256" key="10">
    <source>
        <dbReference type="SAM" id="Phobius"/>
    </source>
</evidence>
<evidence type="ECO:0000313" key="15">
    <source>
        <dbReference type="Proteomes" id="UP000183868"/>
    </source>
</evidence>